<dbReference type="CTD" id="257144"/>
<dbReference type="GO" id="GO:0050855">
    <property type="term" value="P:regulation of B cell receptor signaling pathway"/>
    <property type="evidence" value="ECO:0007669"/>
    <property type="project" value="InterPro"/>
</dbReference>
<accession>A0A8B7TXM0</accession>
<proteinExistence type="predicted"/>
<evidence type="ECO:0000313" key="1">
    <source>
        <dbReference type="RefSeq" id="XP_020011831.1"/>
    </source>
</evidence>
<name>A0A8B7TXM0_CASCN</name>
<dbReference type="InterPro" id="IPR031364">
    <property type="entry name" value="GC_assoc_lym"/>
</dbReference>
<dbReference type="OrthoDB" id="9829486at2759"/>
<gene>
    <name evidence="1" type="primary">Gcsam</name>
</gene>
<dbReference type="GO" id="GO:2000402">
    <property type="term" value="P:negative regulation of lymphocyte migration"/>
    <property type="evidence" value="ECO:0007669"/>
    <property type="project" value="TreeGrafter"/>
</dbReference>
<dbReference type="PANTHER" id="PTHR35351">
    <property type="entry name" value="GERMINAL CENTER-ASSOCIATED SIGNALING AND MOTILITY-LIKE PROTEIN"/>
    <property type="match status" value="1"/>
</dbReference>
<dbReference type="AlphaFoldDB" id="A0A8B7TXM0"/>
<dbReference type="RefSeq" id="XP_020011831.1">
    <property type="nucleotide sequence ID" value="XM_020156242.1"/>
</dbReference>
<sequence>MEGGHPNKDAGTRLVPLCHSSVYFRCWGCHTVKGCFCLPRKKISTSKARRDSPKENEGVTSVSIQDNANQTYSQELCYILINHRALGRKSSGSSAEVCYENVSCKAERPREPLGGTETEYSLLCVPSTPSCPPPPEDEYELLMPNKISFHSLQQPRPLVDSFETQFSCLQ</sequence>
<reference evidence="1" key="1">
    <citation type="submission" date="2025-08" db="UniProtKB">
        <authorList>
            <consortium name="RefSeq"/>
        </authorList>
    </citation>
    <scope>IDENTIFICATION</scope>
    <source>
        <tissue evidence="1">Leukocyte</tissue>
    </source>
</reference>
<dbReference type="PANTHER" id="PTHR35351:SF2">
    <property type="entry name" value="GERMINAL CENTER-ASSOCIATED SIGNALING AND MOTILITY PROTEIN"/>
    <property type="match status" value="1"/>
</dbReference>
<dbReference type="Pfam" id="PF15666">
    <property type="entry name" value="HGAL"/>
    <property type="match status" value="1"/>
</dbReference>
<protein>
    <submittedName>
        <fullName evidence="1">Germinal center-associated signaling and motility protein</fullName>
    </submittedName>
</protein>
<dbReference type="KEGG" id="ccan:109681462"/>
<organism evidence="1">
    <name type="scientific">Castor canadensis</name>
    <name type="common">American beaver</name>
    <dbReference type="NCBI Taxonomy" id="51338"/>
    <lineage>
        <taxon>Eukaryota</taxon>
        <taxon>Metazoa</taxon>
        <taxon>Chordata</taxon>
        <taxon>Craniata</taxon>
        <taxon>Vertebrata</taxon>
        <taxon>Euteleostomi</taxon>
        <taxon>Mammalia</taxon>
        <taxon>Eutheria</taxon>
        <taxon>Euarchontoglires</taxon>
        <taxon>Glires</taxon>
        <taxon>Rodentia</taxon>
        <taxon>Castorimorpha</taxon>
        <taxon>Castoridae</taxon>
        <taxon>Castor</taxon>
    </lineage>
</organism>